<feature type="compositionally biased region" description="Basic and acidic residues" evidence="1">
    <location>
        <begin position="19"/>
        <end position="46"/>
    </location>
</feature>
<comment type="caution">
    <text evidence="2">The sequence shown here is derived from an EMBL/GenBank/DDBJ whole genome shotgun (WGS) entry which is preliminary data.</text>
</comment>
<dbReference type="VEuPathDB" id="AmoebaDB:NF0045550"/>
<feature type="region of interest" description="Disordered" evidence="1">
    <location>
        <begin position="267"/>
        <end position="329"/>
    </location>
</feature>
<dbReference type="RefSeq" id="XP_044558873.1">
    <property type="nucleotide sequence ID" value="XM_044710441.1"/>
</dbReference>
<gene>
    <name evidence="2" type="ORF">FDP41_006770</name>
</gene>
<dbReference type="AlphaFoldDB" id="A0A6A5BJG6"/>
<sequence length="346" mass="38617">MSKPSNRIEVFKKKVKGSGSEHPKDDSSKAFSEEKPEKPSLKEDSASNRGAQDDSLIESIALNSNIGEVKKDEHSSKRKKVSSDPSSSSKKKKKHKGSDEDQSDDFELDPKMKKQKRKSLQDITNFIQEKSLLMKKGKSSKSVSNQKKTSSVSATDENEEPTSTLNSTRTEQSSSRSIEEKIPKDKTPKKSKYKQLLQQELMKQAKKKTYKTQYEQFVTEEVGKISEEIVSSSIQFFGTNQTELLDTSMHESLSDGQKAVSLVENLTKKEFPPPGQEVSIQRTDSTSPKADSPLLDLGDESFTLPKFVSHPPSSSSSNHDDSLNLGDLMQSSASPFSLRYNVFFKD</sequence>
<feature type="region of interest" description="Disordered" evidence="1">
    <location>
        <begin position="1"/>
        <end position="194"/>
    </location>
</feature>
<evidence type="ECO:0000256" key="1">
    <source>
        <dbReference type="SAM" id="MobiDB-lite"/>
    </source>
</evidence>
<dbReference type="VEuPathDB" id="AmoebaDB:NF0045540"/>
<organism evidence="2 3">
    <name type="scientific">Naegleria fowleri</name>
    <name type="common">Brain eating amoeba</name>
    <dbReference type="NCBI Taxonomy" id="5763"/>
    <lineage>
        <taxon>Eukaryota</taxon>
        <taxon>Discoba</taxon>
        <taxon>Heterolobosea</taxon>
        <taxon>Tetramitia</taxon>
        <taxon>Eutetramitia</taxon>
        <taxon>Vahlkampfiidae</taxon>
        <taxon>Naegleria</taxon>
    </lineage>
</organism>
<dbReference type="OMA" id="DTSMHES"/>
<feature type="compositionally biased region" description="Low complexity" evidence="1">
    <location>
        <begin position="140"/>
        <end position="153"/>
    </location>
</feature>
<dbReference type="VEuPathDB" id="AmoebaDB:FDP41_006770"/>
<feature type="compositionally biased region" description="Basic and acidic residues" evidence="1">
    <location>
        <begin position="177"/>
        <end position="188"/>
    </location>
</feature>
<dbReference type="OrthoDB" id="10588958at2759"/>
<dbReference type="VEuPathDB" id="AmoebaDB:NfTy_075140"/>
<name>A0A6A5BJG6_NAEFO</name>
<evidence type="ECO:0000313" key="2">
    <source>
        <dbReference type="EMBL" id="KAF0974160.1"/>
    </source>
</evidence>
<feature type="compositionally biased region" description="Polar residues" evidence="1">
    <location>
        <begin position="278"/>
        <end position="289"/>
    </location>
</feature>
<feature type="compositionally biased region" description="Polar residues" evidence="1">
    <location>
        <begin position="161"/>
        <end position="176"/>
    </location>
</feature>
<proteinExistence type="predicted"/>
<dbReference type="Proteomes" id="UP000444721">
    <property type="component" value="Unassembled WGS sequence"/>
</dbReference>
<protein>
    <submittedName>
        <fullName evidence="2">Uncharacterized protein</fullName>
    </submittedName>
</protein>
<reference evidence="2 3" key="1">
    <citation type="journal article" date="2019" name="Sci. Rep.">
        <title>Nanopore sequencing improves the draft genome of the human pathogenic amoeba Naegleria fowleri.</title>
        <authorList>
            <person name="Liechti N."/>
            <person name="Schurch N."/>
            <person name="Bruggmann R."/>
            <person name="Wittwer M."/>
        </authorList>
    </citation>
    <scope>NUCLEOTIDE SEQUENCE [LARGE SCALE GENOMIC DNA]</scope>
    <source>
        <strain evidence="2 3">ATCC 30894</strain>
    </source>
</reference>
<evidence type="ECO:0000313" key="3">
    <source>
        <dbReference type="Proteomes" id="UP000444721"/>
    </source>
</evidence>
<dbReference type="EMBL" id="VFQX01000053">
    <property type="protein sequence ID" value="KAF0974160.1"/>
    <property type="molecule type" value="Genomic_DNA"/>
</dbReference>
<keyword evidence="3" id="KW-1185">Reference proteome</keyword>
<accession>A0A6A5BJG6</accession>
<dbReference type="GeneID" id="68113988"/>